<gene>
    <name evidence="1" type="ORF">CBR_g57128</name>
</gene>
<keyword evidence="2" id="KW-1185">Reference proteome</keyword>
<accession>A0A388MDY0</accession>
<dbReference type="InterPro" id="IPR029375">
    <property type="entry name" value="CFAP141"/>
</dbReference>
<organism evidence="1 2">
    <name type="scientific">Chara braunii</name>
    <name type="common">Braun's stonewort</name>
    <dbReference type="NCBI Taxonomy" id="69332"/>
    <lineage>
        <taxon>Eukaryota</taxon>
        <taxon>Viridiplantae</taxon>
        <taxon>Streptophyta</taxon>
        <taxon>Charophyceae</taxon>
        <taxon>Charales</taxon>
        <taxon>Characeae</taxon>
        <taxon>Chara</taxon>
    </lineage>
</organism>
<dbReference type="Gramene" id="GBG92778">
    <property type="protein sequence ID" value="GBG92778"/>
    <property type="gene ID" value="CBR_g57128"/>
</dbReference>
<comment type="caution">
    <text evidence="1">The sequence shown here is derived from an EMBL/GenBank/DDBJ whole genome shotgun (WGS) entry which is preliminary data.</text>
</comment>
<protein>
    <submittedName>
        <fullName evidence="1">Uncharacterized protein</fullName>
    </submittedName>
</protein>
<dbReference type="Pfam" id="PF15104">
    <property type="entry name" value="CFAP141"/>
    <property type="match status" value="1"/>
</dbReference>
<evidence type="ECO:0000313" key="1">
    <source>
        <dbReference type="EMBL" id="GBG92778.1"/>
    </source>
</evidence>
<reference evidence="1 2" key="1">
    <citation type="journal article" date="2018" name="Cell">
        <title>The Chara Genome: Secondary Complexity and Implications for Plant Terrestrialization.</title>
        <authorList>
            <person name="Nishiyama T."/>
            <person name="Sakayama H."/>
            <person name="Vries J.D."/>
            <person name="Buschmann H."/>
            <person name="Saint-Marcoux D."/>
            <person name="Ullrich K.K."/>
            <person name="Haas F.B."/>
            <person name="Vanderstraeten L."/>
            <person name="Becker D."/>
            <person name="Lang D."/>
            <person name="Vosolsobe S."/>
            <person name="Rombauts S."/>
            <person name="Wilhelmsson P.K.I."/>
            <person name="Janitza P."/>
            <person name="Kern R."/>
            <person name="Heyl A."/>
            <person name="Rumpler F."/>
            <person name="Villalobos L.I.A.C."/>
            <person name="Clay J.M."/>
            <person name="Skokan R."/>
            <person name="Toyoda A."/>
            <person name="Suzuki Y."/>
            <person name="Kagoshima H."/>
            <person name="Schijlen E."/>
            <person name="Tajeshwar N."/>
            <person name="Catarino B."/>
            <person name="Hetherington A.J."/>
            <person name="Saltykova A."/>
            <person name="Bonnot C."/>
            <person name="Breuninger H."/>
            <person name="Symeonidi A."/>
            <person name="Radhakrishnan G.V."/>
            <person name="Van Nieuwerburgh F."/>
            <person name="Deforce D."/>
            <person name="Chang C."/>
            <person name="Karol K.G."/>
            <person name="Hedrich R."/>
            <person name="Ulvskov P."/>
            <person name="Glockner G."/>
            <person name="Delwiche C.F."/>
            <person name="Petrasek J."/>
            <person name="Van de Peer Y."/>
            <person name="Friml J."/>
            <person name="Beilby M."/>
            <person name="Dolan L."/>
            <person name="Kohara Y."/>
            <person name="Sugano S."/>
            <person name="Fujiyama A."/>
            <person name="Delaux P.-M."/>
            <person name="Quint M."/>
            <person name="TheiBen G."/>
            <person name="Hagemann M."/>
            <person name="Harholt J."/>
            <person name="Dunand C."/>
            <person name="Zachgo S."/>
            <person name="Langdale J."/>
            <person name="Maumus F."/>
            <person name="Straeten D.V.D."/>
            <person name="Gould S.B."/>
            <person name="Rensing S.A."/>
        </authorList>
    </citation>
    <scope>NUCLEOTIDE SEQUENCE [LARGE SCALE GENOMIC DNA]</scope>
    <source>
        <strain evidence="1 2">S276</strain>
    </source>
</reference>
<dbReference type="Proteomes" id="UP000265515">
    <property type="component" value="Unassembled WGS sequence"/>
</dbReference>
<name>A0A388MDY0_CHABU</name>
<sequence>MLNNFKATRPVWCPVDMHTPISFQLRQRVLDRCADYGTYASMVKDQTTIAKWREEDFQVGSKRPNWFKNINPTYMADGELATELKMAGKECSRLRKANLINVFREEIQEVEAELKQKGFAIEKDT</sequence>
<proteinExistence type="predicted"/>
<dbReference type="EMBL" id="BFEA01001133">
    <property type="protein sequence ID" value="GBG92778.1"/>
    <property type="molecule type" value="Genomic_DNA"/>
</dbReference>
<dbReference type="AlphaFoldDB" id="A0A388MDY0"/>
<evidence type="ECO:0000313" key="2">
    <source>
        <dbReference type="Proteomes" id="UP000265515"/>
    </source>
</evidence>